<proteinExistence type="predicted"/>
<comment type="caution">
    <text evidence="1">The sequence shown here is derived from an EMBL/GenBank/DDBJ whole genome shotgun (WGS) entry which is preliminary data.</text>
</comment>
<gene>
    <name evidence="1" type="ORF">DERYTH_LOCUS15648</name>
</gene>
<feature type="non-terminal residue" evidence="1">
    <location>
        <position position="1"/>
    </location>
</feature>
<reference evidence="1" key="1">
    <citation type="submission" date="2021-06" db="EMBL/GenBank/DDBJ databases">
        <authorList>
            <person name="Kallberg Y."/>
            <person name="Tangrot J."/>
            <person name="Rosling A."/>
        </authorList>
    </citation>
    <scope>NUCLEOTIDE SEQUENCE</scope>
    <source>
        <strain evidence="1">MA453B</strain>
    </source>
</reference>
<sequence length="203" mass="23906">YILVIELFNDTEPINATTYKVSNELLNILNDLNNTINKDYQSGIGHRLIFDTNFPDKADMRKWSLIMELFDNTDANEAVNKESNELLNVLNDAITEIIKMFSDDMIEFIEFCIHHDVTSAQSIGHLLREKFSGREIYQKSLYNFIQIAKKKSVIWVESDVSDLIRHLYSHQTEDSYWFVEAKFKKNERRLCGLVWLLFEQQNL</sequence>
<keyword evidence="2" id="KW-1185">Reference proteome</keyword>
<organism evidence="1 2">
    <name type="scientific">Dentiscutata erythropus</name>
    <dbReference type="NCBI Taxonomy" id="1348616"/>
    <lineage>
        <taxon>Eukaryota</taxon>
        <taxon>Fungi</taxon>
        <taxon>Fungi incertae sedis</taxon>
        <taxon>Mucoromycota</taxon>
        <taxon>Glomeromycotina</taxon>
        <taxon>Glomeromycetes</taxon>
        <taxon>Diversisporales</taxon>
        <taxon>Gigasporaceae</taxon>
        <taxon>Dentiscutata</taxon>
    </lineage>
</organism>
<evidence type="ECO:0000313" key="1">
    <source>
        <dbReference type="EMBL" id="CAG8736945.1"/>
    </source>
</evidence>
<name>A0A9N9IH55_9GLOM</name>
<dbReference type="OrthoDB" id="2434313at2759"/>
<dbReference type="Proteomes" id="UP000789405">
    <property type="component" value="Unassembled WGS sequence"/>
</dbReference>
<accession>A0A9N9IH55</accession>
<dbReference type="AlphaFoldDB" id="A0A9N9IH55"/>
<protein>
    <submittedName>
        <fullName evidence="1">3903_t:CDS:1</fullName>
    </submittedName>
</protein>
<evidence type="ECO:0000313" key="2">
    <source>
        <dbReference type="Proteomes" id="UP000789405"/>
    </source>
</evidence>
<dbReference type="EMBL" id="CAJVPY010012848">
    <property type="protein sequence ID" value="CAG8736945.1"/>
    <property type="molecule type" value="Genomic_DNA"/>
</dbReference>